<sequence>MPPGMLLFFALFLAEAPKALRPVQAMNRAKEKARTIRKGSLEKVKHCPQRAHGHKHVHNGIGALNGTEVGFGRIHG</sequence>
<proteinExistence type="predicted"/>
<dbReference type="Proteomes" id="UP001500454">
    <property type="component" value="Unassembled WGS sequence"/>
</dbReference>
<keyword evidence="2" id="KW-1185">Reference proteome</keyword>
<accession>A0ABP8IZD4</accession>
<gene>
    <name evidence="1" type="ORF">GCM10023186_18950</name>
</gene>
<evidence type="ECO:0000313" key="1">
    <source>
        <dbReference type="EMBL" id="GAA4380478.1"/>
    </source>
</evidence>
<organism evidence="1 2">
    <name type="scientific">Hymenobacter koreensis</name>
    <dbReference type="NCBI Taxonomy" id="1084523"/>
    <lineage>
        <taxon>Bacteria</taxon>
        <taxon>Pseudomonadati</taxon>
        <taxon>Bacteroidota</taxon>
        <taxon>Cytophagia</taxon>
        <taxon>Cytophagales</taxon>
        <taxon>Hymenobacteraceae</taxon>
        <taxon>Hymenobacter</taxon>
    </lineage>
</organism>
<comment type="caution">
    <text evidence="1">The sequence shown here is derived from an EMBL/GenBank/DDBJ whole genome shotgun (WGS) entry which is preliminary data.</text>
</comment>
<reference evidence="2" key="1">
    <citation type="journal article" date="2019" name="Int. J. Syst. Evol. Microbiol.">
        <title>The Global Catalogue of Microorganisms (GCM) 10K type strain sequencing project: providing services to taxonomists for standard genome sequencing and annotation.</title>
        <authorList>
            <consortium name="The Broad Institute Genomics Platform"/>
            <consortium name="The Broad Institute Genome Sequencing Center for Infectious Disease"/>
            <person name="Wu L."/>
            <person name="Ma J."/>
        </authorList>
    </citation>
    <scope>NUCLEOTIDE SEQUENCE [LARGE SCALE GENOMIC DNA]</scope>
    <source>
        <strain evidence="2">JCM 17924</strain>
    </source>
</reference>
<evidence type="ECO:0008006" key="3">
    <source>
        <dbReference type="Google" id="ProtNLM"/>
    </source>
</evidence>
<protein>
    <recommendedName>
        <fullName evidence="3">Secreted protein</fullName>
    </recommendedName>
</protein>
<evidence type="ECO:0000313" key="2">
    <source>
        <dbReference type="Proteomes" id="UP001500454"/>
    </source>
</evidence>
<dbReference type="EMBL" id="BAABHA010000004">
    <property type="protein sequence ID" value="GAA4380478.1"/>
    <property type="molecule type" value="Genomic_DNA"/>
</dbReference>
<name>A0ABP8IZD4_9BACT</name>